<dbReference type="Pfam" id="PF18174">
    <property type="entry name" value="HU-CCDC81_bac_1"/>
    <property type="match status" value="1"/>
</dbReference>
<keyword evidence="1" id="KW-0812">Transmembrane</keyword>
<dbReference type="EMBL" id="CP150096">
    <property type="protein sequence ID" value="WZN48947.1"/>
    <property type="molecule type" value="Genomic_DNA"/>
</dbReference>
<proteinExistence type="predicted"/>
<gene>
    <name evidence="3" type="ORF">WJU22_12285</name>
</gene>
<keyword evidence="1" id="KW-1133">Transmembrane helix</keyword>
<evidence type="ECO:0000256" key="1">
    <source>
        <dbReference type="SAM" id="Phobius"/>
    </source>
</evidence>
<dbReference type="RefSeq" id="WP_341843523.1">
    <property type="nucleotide sequence ID" value="NZ_CP149792.1"/>
</dbReference>
<accession>A0ABZ2Z9W2</accession>
<protein>
    <recommendedName>
        <fullName evidence="2">CCDC81-like prokaryotic HU domain-containing protein</fullName>
    </recommendedName>
</protein>
<evidence type="ECO:0000259" key="2">
    <source>
        <dbReference type="Pfam" id="PF18174"/>
    </source>
</evidence>
<keyword evidence="4" id="KW-1185">Reference proteome</keyword>
<organism evidence="3 4">
    <name type="scientific">Chitinophaga caseinilytica</name>
    <dbReference type="NCBI Taxonomy" id="2267521"/>
    <lineage>
        <taxon>Bacteria</taxon>
        <taxon>Pseudomonadati</taxon>
        <taxon>Bacteroidota</taxon>
        <taxon>Chitinophagia</taxon>
        <taxon>Chitinophagales</taxon>
        <taxon>Chitinophagaceae</taxon>
        <taxon>Chitinophaga</taxon>
    </lineage>
</organism>
<feature type="domain" description="CCDC81-like prokaryotic HU" evidence="2">
    <location>
        <begin position="2"/>
        <end position="50"/>
    </location>
</feature>
<evidence type="ECO:0000313" key="3">
    <source>
        <dbReference type="EMBL" id="WZN48947.1"/>
    </source>
</evidence>
<dbReference type="InterPro" id="IPR040495">
    <property type="entry name" value="HU-CCDC81_bac_1"/>
</dbReference>
<sequence>MLKQYITEVLFRQQTCTVPQVGTFTIQHIPAQFSMVDQTLTPPRQQVQFDTRWEDDGSLLRWISRKENLLEPVAALKLDKYLQQFRESLQAGDPLDLPGIGNLRIDPLGQIRFTPQEMPDAWQPIGLEQVIRSESAPRVLQGTTEVENNQVVEHVSAVYEEPESQGRFRWWWVVLPLVLIGAGVAAWLLKDQFMAPAPQPEAPKAAVAPAPVQDSVAAVPEEPVVLVNDSISYYVVFQTYKVKANAESNLKRRHSWGYSDVVLFSSEDSTLYKLAVPYRSLKADTTAAMDSVARRFQSKEVHIVY</sequence>
<name>A0ABZ2Z9W2_9BACT</name>
<feature type="transmembrane region" description="Helical" evidence="1">
    <location>
        <begin position="170"/>
        <end position="189"/>
    </location>
</feature>
<evidence type="ECO:0000313" key="4">
    <source>
        <dbReference type="Proteomes" id="UP001449657"/>
    </source>
</evidence>
<keyword evidence="1" id="KW-0472">Membrane</keyword>
<reference evidence="3 4" key="1">
    <citation type="submission" date="2024-03" db="EMBL/GenBank/DDBJ databases">
        <title>Chitinophaga caseinilytica sp. nov., a casein hydrolysing bacterium isolated from forest soil.</title>
        <authorList>
            <person name="Lee D.S."/>
            <person name="Han D.M."/>
            <person name="Baek J.H."/>
            <person name="Choi D.G."/>
            <person name="Jeon J.H."/>
            <person name="Jeon C.O."/>
        </authorList>
    </citation>
    <scope>NUCLEOTIDE SEQUENCE [LARGE SCALE GENOMIC DNA]</scope>
    <source>
        <strain evidence="3 4">KACC 19118</strain>
    </source>
</reference>
<dbReference type="Proteomes" id="UP001449657">
    <property type="component" value="Chromosome"/>
</dbReference>